<dbReference type="InterPro" id="IPR043504">
    <property type="entry name" value="Peptidase_S1_PA_chymotrypsin"/>
</dbReference>
<dbReference type="PANTHER" id="PTHR43019">
    <property type="entry name" value="SERINE ENDOPROTEASE DEGS"/>
    <property type="match status" value="1"/>
</dbReference>
<gene>
    <name evidence="4" type="ORF">QRT03_12625</name>
</gene>
<dbReference type="InterPro" id="IPR009003">
    <property type="entry name" value="Peptidase_S1_PA"/>
</dbReference>
<feature type="region of interest" description="Disordered" evidence="1">
    <location>
        <begin position="392"/>
        <end position="456"/>
    </location>
</feature>
<protein>
    <submittedName>
        <fullName evidence="4">Serine protease</fullName>
    </submittedName>
</protein>
<feature type="region of interest" description="Disordered" evidence="1">
    <location>
        <begin position="203"/>
        <end position="227"/>
    </location>
</feature>
<reference evidence="4 5" key="1">
    <citation type="submission" date="2023-06" db="EMBL/GenBank/DDBJ databases">
        <title>Actinomycetospora Odt1-22.</title>
        <authorList>
            <person name="Supong K."/>
        </authorList>
    </citation>
    <scope>NUCLEOTIDE SEQUENCE [LARGE SCALE GENOMIC DNA]</scope>
    <source>
        <strain evidence="4 5">Odt1-22</strain>
    </source>
</reference>
<comment type="caution">
    <text evidence="4">The sequence shown here is derived from an EMBL/GenBank/DDBJ whole genome shotgun (WGS) entry which is preliminary data.</text>
</comment>
<dbReference type="PANTHER" id="PTHR43019:SF23">
    <property type="entry name" value="PROTEASE DO-LIKE 5, CHLOROPLASTIC"/>
    <property type="match status" value="1"/>
</dbReference>
<keyword evidence="5" id="KW-1185">Reference proteome</keyword>
<evidence type="ECO:0000313" key="5">
    <source>
        <dbReference type="Proteomes" id="UP001231924"/>
    </source>
</evidence>
<dbReference type="SUPFAM" id="SSF50494">
    <property type="entry name" value="Trypsin-like serine proteases"/>
    <property type="match status" value="1"/>
</dbReference>
<dbReference type="GO" id="GO:0006508">
    <property type="term" value="P:proteolysis"/>
    <property type="evidence" value="ECO:0007669"/>
    <property type="project" value="UniProtKB-KW"/>
</dbReference>
<proteinExistence type="predicted"/>
<evidence type="ECO:0000256" key="3">
    <source>
        <dbReference type="SAM" id="SignalP"/>
    </source>
</evidence>
<feature type="compositionally biased region" description="Basic and acidic residues" evidence="1">
    <location>
        <begin position="205"/>
        <end position="219"/>
    </location>
</feature>
<dbReference type="Pfam" id="PF13365">
    <property type="entry name" value="Trypsin_2"/>
    <property type="match status" value="1"/>
</dbReference>
<dbReference type="PRINTS" id="PR00834">
    <property type="entry name" value="PROTEASES2C"/>
</dbReference>
<keyword evidence="3" id="KW-0732">Signal</keyword>
<feature type="transmembrane region" description="Helical" evidence="2">
    <location>
        <begin position="358"/>
        <end position="382"/>
    </location>
</feature>
<keyword evidence="2" id="KW-0812">Transmembrane</keyword>
<keyword evidence="4" id="KW-0378">Hydrolase</keyword>
<keyword evidence="4" id="KW-0645">Protease</keyword>
<dbReference type="RefSeq" id="WP_286053174.1">
    <property type="nucleotide sequence ID" value="NZ_JASVWF010000002.1"/>
</dbReference>
<evidence type="ECO:0000256" key="2">
    <source>
        <dbReference type="SAM" id="Phobius"/>
    </source>
</evidence>
<accession>A0ABT7M801</accession>
<dbReference type="GO" id="GO:0008233">
    <property type="term" value="F:peptidase activity"/>
    <property type="evidence" value="ECO:0007669"/>
    <property type="project" value="UniProtKB-KW"/>
</dbReference>
<keyword evidence="2" id="KW-1133">Transmembrane helix</keyword>
<keyword evidence="2" id="KW-0472">Membrane</keyword>
<feature type="signal peptide" evidence="3">
    <location>
        <begin position="1"/>
        <end position="23"/>
    </location>
</feature>
<dbReference type="Proteomes" id="UP001231924">
    <property type="component" value="Unassembled WGS sequence"/>
</dbReference>
<dbReference type="Gene3D" id="2.40.10.10">
    <property type="entry name" value="Trypsin-like serine proteases"/>
    <property type="match status" value="2"/>
</dbReference>
<sequence>MTTLLTATVVGGALLTTAVPAAAQTDPVMPRERLVAEVLPAVTYVETRATGWVREKGTGREIGTVRLTGTCSGVVVANDGHVATAGHCVDAADLTDSLRTRLAGDVATTPGATGTPAQYEAFILGRYDIGGPTAGSPIERRVSVVRADASGPEKRLDATIVDSLPNERGDVALLDVDGENLPAAPLAPAGDPTPGTPVTAVGYPADRDRLMDPSRDPSWKDGTVSSVQTRDGVPFVEVSADMAPGMSGGPAVDARGRVIGLNSMGIGDSGAFNFLAPTSALRSMLERNGVVTEPGPVDTRYRAGLDALAAGENADAIAALTEVTRLRPDHTQAAKQLTTAQQAYAAVGDASENRTRTLVIVAASVTAFLVLVGGALTAVLLVRRSRRRHPAFPTTGPIAFPAGHPSGPFPTAGGPAGHPSGPIPAPFATPPWGTAPAPGPHPEEPAPTVERTPEDH</sequence>
<evidence type="ECO:0000313" key="4">
    <source>
        <dbReference type="EMBL" id="MDL5156805.1"/>
    </source>
</evidence>
<dbReference type="InterPro" id="IPR001940">
    <property type="entry name" value="Peptidase_S1C"/>
</dbReference>
<feature type="chain" id="PRO_5047177700" evidence="3">
    <location>
        <begin position="24"/>
        <end position="456"/>
    </location>
</feature>
<name>A0ABT7M801_9PSEU</name>
<dbReference type="EMBL" id="JASVWF010000002">
    <property type="protein sequence ID" value="MDL5156805.1"/>
    <property type="molecule type" value="Genomic_DNA"/>
</dbReference>
<evidence type="ECO:0000256" key="1">
    <source>
        <dbReference type="SAM" id="MobiDB-lite"/>
    </source>
</evidence>
<organism evidence="4 5">
    <name type="scientific">Actinomycetospora termitidis</name>
    <dbReference type="NCBI Taxonomy" id="3053470"/>
    <lineage>
        <taxon>Bacteria</taxon>
        <taxon>Bacillati</taxon>
        <taxon>Actinomycetota</taxon>
        <taxon>Actinomycetes</taxon>
        <taxon>Pseudonocardiales</taxon>
        <taxon>Pseudonocardiaceae</taxon>
        <taxon>Actinomycetospora</taxon>
    </lineage>
</organism>